<dbReference type="SUPFAM" id="SSF52540">
    <property type="entry name" value="P-loop containing nucleoside triphosphate hydrolases"/>
    <property type="match status" value="1"/>
</dbReference>
<keyword evidence="3" id="KW-0808">Transferase</keyword>
<dbReference type="OrthoDB" id="1033810at2"/>
<sequence length="180" mass="20510">MRNKCIIVMVGPSGSGKTTVGDELTRRGIPKLVTTTTREPRVGEHDGIDYHFRKMADMNPEDFIEQTLYNHKVYGLTKSEVSKALSTHDVVHVSLDRNGAEAMKAFFPNETFVVFIHISKETMIERMRKRGDSEEKIVERISHSHENNELIPPKETDLIIENIDVELTVQKILSHLKLSV</sequence>
<dbReference type="Gene3D" id="3.40.50.300">
    <property type="entry name" value="P-loop containing nucleotide triphosphate hydrolases"/>
    <property type="match status" value="1"/>
</dbReference>
<dbReference type="PRINTS" id="PR01100">
    <property type="entry name" value="SHIKIMTKNASE"/>
</dbReference>
<evidence type="ECO:0000256" key="4">
    <source>
        <dbReference type="ARBA" id="ARBA00022777"/>
    </source>
</evidence>
<reference evidence="8" key="1">
    <citation type="submission" date="2016-10" db="EMBL/GenBank/DDBJ databases">
        <authorList>
            <person name="Varghese N."/>
            <person name="Submissions S."/>
        </authorList>
    </citation>
    <scope>NUCLEOTIDE SEQUENCE [LARGE SCALE GENOMIC DNA]</scope>
    <source>
        <strain evidence="8">DSM 16108</strain>
    </source>
</reference>
<evidence type="ECO:0000256" key="2">
    <source>
        <dbReference type="ARBA" id="ARBA00005790"/>
    </source>
</evidence>
<dbReference type="Pfam" id="PF00625">
    <property type="entry name" value="Guanylate_kin"/>
    <property type="match status" value="1"/>
</dbReference>
<dbReference type="SMART" id="SM00072">
    <property type="entry name" value="GuKc"/>
    <property type="match status" value="1"/>
</dbReference>
<dbReference type="PROSITE" id="PS00856">
    <property type="entry name" value="GUANYLATE_KINASE_1"/>
    <property type="match status" value="1"/>
</dbReference>
<accession>A0A1I3YKS7</accession>
<feature type="domain" description="Guanylate kinase-like" evidence="6">
    <location>
        <begin position="4"/>
        <end position="177"/>
    </location>
</feature>
<evidence type="ECO:0000256" key="3">
    <source>
        <dbReference type="ARBA" id="ARBA00022679"/>
    </source>
</evidence>
<dbReference type="Proteomes" id="UP000199589">
    <property type="component" value="Unassembled WGS sequence"/>
</dbReference>
<dbReference type="EMBL" id="FOSJ01000023">
    <property type="protein sequence ID" value="SFK32360.1"/>
    <property type="molecule type" value="Genomic_DNA"/>
</dbReference>
<evidence type="ECO:0000313" key="7">
    <source>
        <dbReference type="EMBL" id="SFK32360.1"/>
    </source>
</evidence>
<comment type="catalytic activity">
    <reaction evidence="5">
        <text>GMP + ATP = GDP + ADP</text>
        <dbReference type="Rhea" id="RHEA:20780"/>
        <dbReference type="ChEBI" id="CHEBI:30616"/>
        <dbReference type="ChEBI" id="CHEBI:58115"/>
        <dbReference type="ChEBI" id="CHEBI:58189"/>
        <dbReference type="ChEBI" id="CHEBI:456216"/>
        <dbReference type="EC" id="2.7.4.8"/>
    </reaction>
</comment>
<dbReference type="RefSeq" id="WP_091897580.1">
    <property type="nucleotide sequence ID" value="NZ_FOSJ01000023.1"/>
</dbReference>
<dbReference type="PANTHER" id="PTHR23117:SF13">
    <property type="entry name" value="GUANYLATE KINASE"/>
    <property type="match status" value="1"/>
</dbReference>
<dbReference type="InterPro" id="IPR008144">
    <property type="entry name" value="Guanylate_kin-like_dom"/>
</dbReference>
<dbReference type="AlphaFoldDB" id="A0A1I3YKS7"/>
<dbReference type="PANTHER" id="PTHR23117">
    <property type="entry name" value="GUANYLATE KINASE-RELATED"/>
    <property type="match status" value="1"/>
</dbReference>
<comment type="function">
    <text evidence="1">Essential for recycling GMP and indirectly, cGMP.</text>
</comment>
<keyword evidence="4 7" id="KW-0418">Kinase</keyword>
<name>A0A1I3YKS7_9LACT</name>
<comment type="similarity">
    <text evidence="2">Belongs to the guanylate kinase family.</text>
</comment>
<proteinExistence type="inferred from homology"/>
<organism evidence="7 8">
    <name type="scientific">Marinilactibacillus piezotolerans</name>
    <dbReference type="NCBI Taxonomy" id="258723"/>
    <lineage>
        <taxon>Bacteria</taxon>
        <taxon>Bacillati</taxon>
        <taxon>Bacillota</taxon>
        <taxon>Bacilli</taxon>
        <taxon>Lactobacillales</taxon>
        <taxon>Carnobacteriaceae</taxon>
        <taxon>Marinilactibacillus</taxon>
    </lineage>
</organism>
<dbReference type="InterPro" id="IPR020590">
    <property type="entry name" value="Guanylate_kinase_CS"/>
</dbReference>
<evidence type="ECO:0000256" key="1">
    <source>
        <dbReference type="ARBA" id="ARBA00003531"/>
    </source>
</evidence>
<gene>
    <name evidence="7" type="ORF">SAMN04488569_102316</name>
</gene>
<protein>
    <submittedName>
        <fullName evidence="7">Guanylate kinase</fullName>
    </submittedName>
</protein>
<dbReference type="InterPro" id="IPR008145">
    <property type="entry name" value="GK/Ca_channel_bsu"/>
</dbReference>
<dbReference type="GO" id="GO:0004385">
    <property type="term" value="F:GMP kinase activity"/>
    <property type="evidence" value="ECO:0007669"/>
    <property type="project" value="UniProtKB-EC"/>
</dbReference>
<dbReference type="PROSITE" id="PS50052">
    <property type="entry name" value="GUANYLATE_KINASE_2"/>
    <property type="match status" value="1"/>
</dbReference>
<evidence type="ECO:0000313" key="8">
    <source>
        <dbReference type="Proteomes" id="UP000199589"/>
    </source>
</evidence>
<evidence type="ECO:0000259" key="6">
    <source>
        <dbReference type="PROSITE" id="PS50052"/>
    </source>
</evidence>
<dbReference type="InterPro" id="IPR027417">
    <property type="entry name" value="P-loop_NTPase"/>
</dbReference>
<dbReference type="GO" id="GO:0005829">
    <property type="term" value="C:cytosol"/>
    <property type="evidence" value="ECO:0007669"/>
    <property type="project" value="TreeGrafter"/>
</dbReference>
<dbReference type="STRING" id="258723.GCA_900169305_01454"/>
<evidence type="ECO:0000256" key="5">
    <source>
        <dbReference type="ARBA" id="ARBA00048594"/>
    </source>
</evidence>
<keyword evidence="8" id="KW-1185">Reference proteome</keyword>